<dbReference type="GO" id="GO:0005634">
    <property type="term" value="C:nucleus"/>
    <property type="evidence" value="ECO:0007669"/>
    <property type="project" value="TreeGrafter"/>
</dbReference>
<organism evidence="4 5">
    <name type="scientific">Diplodia corticola</name>
    <dbReference type="NCBI Taxonomy" id="236234"/>
    <lineage>
        <taxon>Eukaryota</taxon>
        <taxon>Fungi</taxon>
        <taxon>Dikarya</taxon>
        <taxon>Ascomycota</taxon>
        <taxon>Pezizomycotina</taxon>
        <taxon>Dothideomycetes</taxon>
        <taxon>Dothideomycetes incertae sedis</taxon>
        <taxon>Botryosphaeriales</taxon>
        <taxon>Botryosphaeriaceae</taxon>
        <taxon>Diplodia</taxon>
    </lineage>
</organism>
<feature type="coiled-coil region" evidence="1">
    <location>
        <begin position="300"/>
        <end position="327"/>
    </location>
</feature>
<comment type="caution">
    <text evidence="4">The sequence shown here is derived from an EMBL/GenBank/DDBJ whole genome shotgun (WGS) entry which is preliminary data.</text>
</comment>
<dbReference type="GeneID" id="31018330"/>
<evidence type="ECO:0000256" key="2">
    <source>
        <dbReference type="SAM" id="MobiDB-lite"/>
    </source>
</evidence>
<evidence type="ECO:0000313" key="5">
    <source>
        <dbReference type="Proteomes" id="UP000183809"/>
    </source>
</evidence>
<dbReference type="InterPro" id="IPR012337">
    <property type="entry name" value="RNaseH-like_sf"/>
</dbReference>
<dbReference type="InterPro" id="IPR048519">
    <property type="entry name" value="Gfd2/YDR514C-like_C"/>
</dbReference>
<dbReference type="STRING" id="236234.A0A1J9RCV6"/>
<dbReference type="Gene3D" id="3.30.420.10">
    <property type="entry name" value="Ribonuclease H-like superfamily/Ribonuclease H"/>
    <property type="match status" value="1"/>
</dbReference>
<dbReference type="InterPro" id="IPR040151">
    <property type="entry name" value="Gfd2/YDR514C-like"/>
</dbReference>
<gene>
    <name evidence="4" type="ORF">BKCO1_6200032</name>
</gene>
<feature type="domain" description="Gfd2/YDR514C-like C-terminal" evidence="3">
    <location>
        <begin position="98"/>
        <end position="281"/>
    </location>
</feature>
<sequence>MHVPGSSQAAHSPGPPDMASSQKAAEDSPGSPDMASSQKAAEDSPGSPDMASSQVAVRKISVGPRTIGPVSLRRLRKYLGIDDNTDPPSQSTPLYDPIFIAVDVEAWERDATKVTEVGIAVVDSRALLSTPATPLDWINQIRTQHIIIKEHQSHVNSRFVRGCPDKFQFGQSKIVALDGMSGVFKSFFVQPDESAPQSGEDSLRNVVLVGHAVAGDIKWMEKLGYPCASMSQLVGLVDTQRLARDLMLPQSLSKLAAALGEEPQYLHNAGNDAHWTMQSVLLFALYGSKFPNPPSMAIARQELIKRIQAHKERMRMYQEEAKVFQEANEGKGTTKIRKVSVK</sequence>
<dbReference type="RefSeq" id="XP_020126607.1">
    <property type="nucleotide sequence ID" value="XM_020278069.1"/>
</dbReference>
<evidence type="ECO:0000259" key="3">
    <source>
        <dbReference type="Pfam" id="PF21762"/>
    </source>
</evidence>
<dbReference type="EMBL" id="MNUE01000062">
    <property type="protein sequence ID" value="OJD30347.1"/>
    <property type="molecule type" value="Genomic_DNA"/>
</dbReference>
<dbReference type="Pfam" id="PF21762">
    <property type="entry name" value="DEDDh_C"/>
    <property type="match status" value="1"/>
</dbReference>
<proteinExistence type="predicted"/>
<dbReference type="Proteomes" id="UP000183809">
    <property type="component" value="Unassembled WGS sequence"/>
</dbReference>
<dbReference type="PANTHER" id="PTHR28083:SF1">
    <property type="entry name" value="GOOD FOR FULL DBP5 ACTIVITY PROTEIN 2"/>
    <property type="match status" value="1"/>
</dbReference>
<dbReference type="PANTHER" id="PTHR28083">
    <property type="entry name" value="GOOD FOR FULL DBP5 ACTIVITY PROTEIN 2"/>
    <property type="match status" value="1"/>
</dbReference>
<feature type="compositionally biased region" description="Polar residues" evidence="2">
    <location>
        <begin position="1"/>
        <end position="10"/>
    </location>
</feature>
<evidence type="ECO:0000256" key="1">
    <source>
        <dbReference type="SAM" id="Coils"/>
    </source>
</evidence>
<evidence type="ECO:0000313" key="4">
    <source>
        <dbReference type="EMBL" id="OJD30347.1"/>
    </source>
</evidence>
<dbReference type="AlphaFoldDB" id="A0A1J9RCV6"/>
<dbReference type="GO" id="GO:0003676">
    <property type="term" value="F:nucleic acid binding"/>
    <property type="evidence" value="ECO:0007669"/>
    <property type="project" value="InterPro"/>
</dbReference>
<protein>
    <submittedName>
        <fullName evidence="4">Qde-2-interacting protein</fullName>
    </submittedName>
</protein>
<keyword evidence="5" id="KW-1185">Reference proteome</keyword>
<dbReference type="OrthoDB" id="5953249at2759"/>
<reference evidence="4 5" key="1">
    <citation type="submission" date="2016-10" db="EMBL/GenBank/DDBJ databases">
        <title>Proteomics and genomics reveal pathogen-plant mechanisms compatible with a hemibiotrophic lifestyle of Diplodia corticola.</title>
        <authorList>
            <person name="Fernandes I."/>
            <person name="De Jonge R."/>
            <person name="Van De Peer Y."/>
            <person name="Devreese B."/>
            <person name="Alves A."/>
            <person name="Esteves A.C."/>
        </authorList>
    </citation>
    <scope>NUCLEOTIDE SEQUENCE [LARGE SCALE GENOMIC DNA]</scope>
    <source>
        <strain evidence="4 5">CBS 112549</strain>
    </source>
</reference>
<dbReference type="InterPro" id="IPR036397">
    <property type="entry name" value="RNaseH_sf"/>
</dbReference>
<keyword evidence="1" id="KW-0175">Coiled coil</keyword>
<accession>A0A1J9RCV6</accession>
<dbReference type="SUPFAM" id="SSF53098">
    <property type="entry name" value="Ribonuclease H-like"/>
    <property type="match status" value="1"/>
</dbReference>
<feature type="region of interest" description="Disordered" evidence="2">
    <location>
        <begin position="1"/>
        <end position="54"/>
    </location>
</feature>
<name>A0A1J9RCV6_9PEZI</name>